<accession>A0AAD9DH54</accession>
<proteinExistence type="predicted"/>
<dbReference type="Proteomes" id="UP001224775">
    <property type="component" value="Unassembled WGS sequence"/>
</dbReference>
<name>A0AAD9DH54_9STRA</name>
<organism evidence="2 3">
    <name type="scientific">Skeletonema marinoi</name>
    <dbReference type="NCBI Taxonomy" id="267567"/>
    <lineage>
        <taxon>Eukaryota</taxon>
        <taxon>Sar</taxon>
        <taxon>Stramenopiles</taxon>
        <taxon>Ochrophyta</taxon>
        <taxon>Bacillariophyta</taxon>
        <taxon>Coscinodiscophyceae</taxon>
        <taxon>Thalassiosirophycidae</taxon>
        <taxon>Thalassiosirales</taxon>
        <taxon>Skeletonemataceae</taxon>
        <taxon>Skeletonema</taxon>
        <taxon>Skeletonema marinoi-dohrnii complex</taxon>
    </lineage>
</organism>
<evidence type="ECO:0000313" key="2">
    <source>
        <dbReference type="EMBL" id="KAK1745665.1"/>
    </source>
</evidence>
<feature type="region of interest" description="Disordered" evidence="1">
    <location>
        <begin position="174"/>
        <end position="214"/>
    </location>
</feature>
<comment type="caution">
    <text evidence="2">The sequence shown here is derived from an EMBL/GenBank/DDBJ whole genome shotgun (WGS) entry which is preliminary data.</text>
</comment>
<dbReference type="EMBL" id="JATAAI010000005">
    <property type="protein sequence ID" value="KAK1745665.1"/>
    <property type="molecule type" value="Genomic_DNA"/>
</dbReference>
<reference evidence="2" key="1">
    <citation type="submission" date="2023-06" db="EMBL/GenBank/DDBJ databases">
        <title>Survivors Of The Sea: Transcriptome response of Skeletonema marinoi to long-term dormancy.</title>
        <authorList>
            <person name="Pinder M.I.M."/>
            <person name="Kourtchenko O."/>
            <person name="Robertson E.K."/>
            <person name="Larsson T."/>
            <person name="Maumus F."/>
            <person name="Osuna-Cruz C.M."/>
            <person name="Vancaester E."/>
            <person name="Stenow R."/>
            <person name="Vandepoele K."/>
            <person name="Ploug H."/>
            <person name="Bruchert V."/>
            <person name="Godhe A."/>
            <person name="Topel M."/>
        </authorList>
    </citation>
    <scope>NUCLEOTIDE SEQUENCE</scope>
    <source>
        <strain evidence="2">R05AC</strain>
    </source>
</reference>
<feature type="compositionally biased region" description="Low complexity" evidence="1">
    <location>
        <begin position="188"/>
        <end position="205"/>
    </location>
</feature>
<sequence>MSSHIFWSNVNVMNTNNIIAIVATSLLCIASVPSVLSFGGYVVTSNNGNNVAARNYHKCWRAQQQDMMCHRRFGLTDGVRLRHNVQLQMAADESTNDGVDNNELRVSKRKRLLNVFRRVFRRRSTEQQEDELEEEEESISITITEDASIELTDDNAEEDEILEVEAPSSITEDIAWKGDGDNVDDDIVSSSTTTNTTTPTPISSTRQATASPNTDLSGTWAPIVTPSFKSEYDDYLKNFIVNGIEYQRETIRQLDNGQSLEIIAQNPAGNWNRTLIASDSSNPLNTTIVDPDKDTDDGTKHKSLLRGKPRVKGGVFETVRYLDVEDADVLVCESKFLPSEFESSSSSFKYGSVLWKFRRVA</sequence>
<evidence type="ECO:0000256" key="1">
    <source>
        <dbReference type="SAM" id="MobiDB-lite"/>
    </source>
</evidence>
<dbReference type="AlphaFoldDB" id="A0AAD9DH54"/>
<gene>
    <name evidence="2" type="ORF">QTG54_003589</name>
</gene>
<protein>
    <submittedName>
        <fullName evidence="2">Uncharacterized protein</fullName>
    </submittedName>
</protein>
<keyword evidence="3" id="KW-1185">Reference proteome</keyword>
<evidence type="ECO:0000313" key="3">
    <source>
        <dbReference type="Proteomes" id="UP001224775"/>
    </source>
</evidence>